<feature type="signal peptide" evidence="2">
    <location>
        <begin position="1"/>
        <end position="19"/>
    </location>
</feature>
<gene>
    <name evidence="3" type="ORF">SAMN04488128_1011675</name>
</gene>
<sequence length="194" mass="20817">MKKLILGAVMLAVMLTACSKKDKTDNSDDNVPKPEQPAVTPKDSLTIYKDLEFDVTGTSSTAGIAFSTKDGKMYYRSNLPRDGKNIDLVFAGVDPGNLFFSSTTATASHGFTFDNATITEIMNSPSVQAFDPAKFDTLSHGSALNNLSVKEDNSFFSTTYRGVVLFKNAAGKTGVIKISAADGQRVKVTIKVQP</sequence>
<dbReference type="OrthoDB" id="1163283at2"/>
<organism evidence="3 4">
    <name type="scientific">Chitinophaga eiseniae</name>
    <dbReference type="NCBI Taxonomy" id="634771"/>
    <lineage>
        <taxon>Bacteria</taxon>
        <taxon>Pseudomonadati</taxon>
        <taxon>Bacteroidota</taxon>
        <taxon>Chitinophagia</taxon>
        <taxon>Chitinophagales</taxon>
        <taxon>Chitinophagaceae</taxon>
        <taxon>Chitinophaga</taxon>
    </lineage>
</organism>
<keyword evidence="4" id="KW-1185">Reference proteome</keyword>
<dbReference type="STRING" id="634771.SAMN04488128_1011675"/>
<reference evidence="4" key="1">
    <citation type="submission" date="2017-02" db="EMBL/GenBank/DDBJ databases">
        <authorList>
            <person name="Varghese N."/>
            <person name="Submissions S."/>
        </authorList>
    </citation>
    <scope>NUCLEOTIDE SEQUENCE [LARGE SCALE GENOMIC DNA]</scope>
    <source>
        <strain evidence="4">DSM 22224</strain>
    </source>
</reference>
<feature type="compositionally biased region" description="Basic and acidic residues" evidence="1">
    <location>
        <begin position="21"/>
        <end position="32"/>
    </location>
</feature>
<evidence type="ECO:0000313" key="4">
    <source>
        <dbReference type="Proteomes" id="UP000190367"/>
    </source>
</evidence>
<dbReference type="AlphaFoldDB" id="A0A1T4NPS5"/>
<evidence type="ECO:0000313" key="3">
    <source>
        <dbReference type="EMBL" id="SJZ80788.1"/>
    </source>
</evidence>
<evidence type="ECO:0000256" key="1">
    <source>
        <dbReference type="SAM" id="MobiDB-lite"/>
    </source>
</evidence>
<dbReference type="PROSITE" id="PS51257">
    <property type="entry name" value="PROKAR_LIPOPROTEIN"/>
    <property type="match status" value="1"/>
</dbReference>
<dbReference type="RefSeq" id="WP_078668263.1">
    <property type="nucleotide sequence ID" value="NZ_FUWZ01000001.1"/>
</dbReference>
<feature type="chain" id="PRO_5012662201" evidence="2">
    <location>
        <begin position="20"/>
        <end position="194"/>
    </location>
</feature>
<accession>A0A1T4NPS5</accession>
<name>A0A1T4NPS5_9BACT</name>
<proteinExistence type="predicted"/>
<dbReference type="Proteomes" id="UP000190367">
    <property type="component" value="Unassembled WGS sequence"/>
</dbReference>
<evidence type="ECO:0000256" key="2">
    <source>
        <dbReference type="SAM" id="SignalP"/>
    </source>
</evidence>
<protein>
    <submittedName>
        <fullName evidence="3">Uncharacterized protein</fullName>
    </submittedName>
</protein>
<feature type="region of interest" description="Disordered" evidence="1">
    <location>
        <begin position="21"/>
        <end position="41"/>
    </location>
</feature>
<dbReference type="EMBL" id="FUWZ01000001">
    <property type="protein sequence ID" value="SJZ80788.1"/>
    <property type="molecule type" value="Genomic_DNA"/>
</dbReference>
<keyword evidence="2" id="KW-0732">Signal</keyword>